<proteinExistence type="predicted"/>
<keyword evidence="1" id="KW-0812">Transmembrane</keyword>
<feature type="transmembrane region" description="Helical" evidence="1">
    <location>
        <begin position="48"/>
        <end position="68"/>
    </location>
</feature>
<keyword evidence="3" id="KW-1185">Reference proteome</keyword>
<comment type="caution">
    <text evidence="2">The sequence shown here is derived from an EMBL/GenBank/DDBJ whole genome shotgun (WGS) entry which is preliminary data.</text>
</comment>
<name>A0A3N1M951_9PROT</name>
<evidence type="ECO:0000256" key="1">
    <source>
        <dbReference type="SAM" id="Phobius"/>
    </source>
</evidence>
<accession>A0A3N1M951</accession>
<gene>
    <name evidence="2" type="ORF">EDC65_2007</name>
</gene>
<feature type="transmembrane region" description="Helical" evidence="1">
    <location>
        <begin position="99"/>
        <end position="117"/>
    </location>
</feature>
<reference evidence="2 3" key="1">
    <citation type="submission" date="2018-11" db="EMBL/GenBank/DDBJ databases">
        <title>Genomic Encyclopedia of Type Strains, Phase IV (KMG-IV): sequencing the most valuable type-strain genomes for metagenomic binning, comparative biology and taxonomic classification.</title>
        <authorList>
            <person name="Goeker M."/>
        </authorList>
    </citation>
    <scope>NUCLEOTIDE SEQUENCE [LARGE SCALE GENOMIC DNA]</scope>
    <source>
        <strain evidence="2 3">DSM 5900</strain>
    </source>
</reference>
<dbReference type="EMBL" id="RJKX01000013">
    <property type="protein sequence ID" value="ROQ00211.1"/>
    <property type="molecule type" value="Genomic_DNA"/>
</dbReference>
<feature type="transmembrane region" description="Helical" evidence="1">
    <location>
        <begin position="74"/>
        <end position="92"/>
    </location>
</feature>
<protein>
    <submittedName>
        <fullName evidence="2">Uncharacterized protein</fullName>
    </submittedName>
</protein>
<sequence length="119" mass="12565">MKSPSIDRATAERSHTAHLVAHRNASPVLSVASGARDHTLGRPGRHRIVNHLFWLLVLAPAVLAALVAGPLVGLVMLPLQLLAAILIGTAFARRRQCGAMTLASLPLTALAMVWVATSI</sequence>
<organism evidence="2 3">
    <name type="scientific">Stella humosa</name>
    <dbReference type="NCBI Taxonomy" id="94"/>
    <lineage>
        <taxon>Bacteria</taxon>
        <taxon>Pseudomonadati</taxon>
        <taxon>Pseudomonadota</taxon>
        <taxon>Alphaproteobacteria</taxon>
        <taxon>Rhodospirillales</taxon>
        <taxon>Stellaceae</taxon>
        <taxon>Stella</taxon>
    </lineage>
</organism>
<dbReference type="AlphaFoldDB" id="A0A3N1M951"/>
<keyword evidence="1" id="KW-1133">Transmembrane helix</keyword>
<evidence type="ECO:0000313" key="2">
    <source>
        <dbReference type="EMBL" id="ROQ00211.1"/>
    </source>
</evidence>
<evidence type="ECO:0000313" key="3">
    <source>
        <dbReference type="Proteomes" id="UP000278222"/>
    </source>
</evidence>
<dbReference type="RefSeq" id="WP_123689515.1">
    <property type="nucleotide sequence ID" value="NZ_AP019700.1"/>
</dbReference>
<keyword evidence="1" id="KW-0472">Membrane</keyword>
<dbReference type="Proteomes" id="UP000278222">
    <property type="component" value="Unassembled WGS sequence"/>
</dbReference>